<dbReference type="PROSITE" id="PS50089">
    <property type="entry name" value="ZF_RING_2"/>
    <property type="match status" value="1"/>
</dbReference>
<organism evidence="6 7">
    <name type="scientific">Paramecium primaurelia</name>
    <dbReference type="NCBI Taxonomy" id="5886"/>
    <lineage>
        <taxon>Eukaryota</taxon>
        <taxon>Sar</taxon>
        <taxon>Alveolata</taxon>
        <taxon>Ciliophora</taxon>
        <taxon>Intramacronucleata</taxon>
        <taxon>Oligohymenophorea</taxon>
        <taxon>Peniculida</taxon>
        <taxon>Parameciidae</taxon>
        <taxon>Paramecium</taxon>
    </lineage>
</organism>
<dbReference type="InterPro" id="IPR001841">
    <property type="entry name" value="Znf_RING"/>
</dbReference>
<accession>A0A8S1KW78</accession>
<dbReference type="EMBL" id="CAJJDM010000021">
    <property type="protein sequence ID" value="CAD8055284.1"/>
    <property type="molecule type" value="Genomic_DNA"/>
</dbReference>
<evidence type="ECO:0000259" key="5">
    <source>
        <dbReference type="PROSITE" id="PS50089"/>
    </source>
</evidence>
<feature type="domain" description="RING-type" evidence="5">
    <location>
        <begin position="134"/>
        <end position="176"/>
    </location>
</feature>
<keyword evidence="1" id="KW-0479">Metal-binding</keyword>
<evidence type="ECO:0000256" key="3">
    <source>
        <dbReference type="ARBA" id="ARBA00022833"/>
    </source>
</evidence>
<keyword evidence="2 4" id="KW-0863">Zinc-finger</keyword>
<keyword evidence="7" id="KW-1185">Reference proteome</keyword>
<evidence type="ECO:0000256" key="2">
    <source>
        <dbReference type="ARBA" id="ARBA00022771"/>
    </source>
</evidence>
<name>A0A8S1KW78_PARPR</name>
<evidence type="ECO:0000313" key="6">
    <source>
        <dbReference type="EMBL" id="CAD8055284.1"/>
    </source>
</evidence>
<dbReference type="Proteomes" id="UP000688137">
    <property type="component" value="Unassembled WGS sequence"/>
</dbReference>
<dbReference type="InterPro" id="IPR049548">
    <property type="entry name" value="Sina-like_RING"/>
</dbReference>
<evidence type="ECO:0000256" key="1">
    <source>
        <dbReference type="ARBA" id="ARBA00022723"/>
    </source>
</evidence>
<dbReference type="Pfam" id="PF21362">
    <property type="entry name" value="Sina_RING"/>
    <property type="match status" value="1"/>
</dbReference>
<dbReference type="GO" id="GO:0008270">
    <property type="term" value="F:zinc ion binding"/>
    <property type="evidence" value="ECO:0007669"/>
    <property type="project" value="UniProtKB-KW"/>
</dbReference>
<protein>
    <recommendedName>
        <fullName evidence="5">RING-type domain-containing protein</fullName>
    </recommendedName>
</protein>
<reference evidence="6" key="1">
    <citation type="submission" date="2021-01" db="EMBL/GenBank/DDBJ databases">
        <authorList>
            <consortium name="Genoscope - CEA"/>
            <person name="William W."/>
        </authorList>
    </citation>
    <scope>NUCLEOTIDE SEQUENCE</scope>
</reference>
<gene>
    <name evidence="6" type="ORF">PPRIM_AZ9-3.1.T0230101</name>
</gene>
<dbReference type="SMART" id="SM00184">
    <property type="entry name" value="RING"/>
    <property type="match status" value="2"/>
</dbReference>
<evidence type="ECO:0000256" key="4">
    <source>
        <dbReference type="PROSITE-ProRule" id="PRU00175"/>
    </source>
</evidence>
<dbReference type="AlphaFoldDB" id="A0A8S1KW78"/>
<keyword evidence="3" id="KW-0862">Zinc</keyword>
<proteinExistence type="predicted"/>
<evidence type="ECO:0000313" key="7">
    <source>
        <dbReference type="Proteomes" id="UP000688137"/>
    </source>
</evidence>
<sequence length="335" mass="39365">MHKIKQTKQCAQCDAMDPQYQLGKCDHHLCQNCFKQILSNTIQSKKSKFQIKCPIDSCKQQIDLKEFLKYLTLPNTCKRCNLEQPYTCGQCIVKEIEEIAKINYYSKLLKFDTLINLESQKELHEEIQKYELICPVCREFNQIPIIVCLQGHEICKDCYYNIRNIEDVRQVCPICKQELLSAPPNSLRAQVLIKNLSIKCPNDNCKQVVKYPDFVQNHYRKCCEQKIECQDCHEKVEQLFQDIHQSNYCMGSMCPFNCTRKLGDHQNNFIMEHIQSTMRQSDVAHSFLIRMQIVEKFLFQGSFGSCPQCDLQYAWQVDVRGIQSTFCFFCFRFIG</sequence>
<comment type="caution">
    <text evidence="6">The sequence shown here is derived from an EMBL/GenBank/DDBJ whole genome shotgun (WGS) entry which is preliminary data.</text>
</comment>
<dbReference type="OMA" id="NNFIMEH"/>